<gene>
    <name evidence="2" type="ORF">DPMN_050939</name>
</gene>
<evidence type="ECO:0000313" key="2">
    <source>
        <dbReference type="EMBL" id="KAH3725109.1"/>
    </source>
</evidence>
<comment type="caution">
    <text evidence="2">The sequence shown here is derived from an EMBL/GenBank/DDBJ whole genome shotgun (WGS) entry which is preliminary data.</text>
</comment>
<accession>A0A9D4HMU5</accession>
<reference evidence="2" key="2">
    <citation type="submission" date="2020-11" db="EMBL/GenBank/DDBJ databases">
        <authorList>
            <person name="McCartney M.A."/>
            <person name="Auch B."/>
            <person name="Kono T."/>
            <person name="Mallez S."/>
            <person name="Becker A."/>
            <person name="Gohl D.M."/>
            <person name="Silverstein K.A.T."/>
            <person name="Koren S."/>
            <person name="Bechman K.B."/>
            <person name="Herman A."/>
            <person name="Abrahante J.E."/>
            <person name="Garbe J."/>
        </authorList>
    </citation>
    <scope>NUCLEOTIDE SEQUENCE</scope>
    <source>
        <strain evidence="2">Duluth1</strain>
        <tissue evidence="2">Whole animal</tissue>
    </source>
</reference>
<dbReference type="Pfam" id="PF20478">
    <property type="entry name" value="P2RX7_C"/>
    <property type="match status" value="1"/>
</dbReference>
<dbReference type="EMBL" id="JAIWYP010000012">
    <property type="protein sequence ID" value="KAH3725109.1"/>
    <property type="molecule type" value="Genomic_DNA"/>
</dbReference>
<keyword evidence="3" id="KW-1185">Reference proteome</keyword>
<reference evidence="2" key="1">
    <citation type="journal article" date="2019" name="bioRxiv">
        <title>The Genome of the Zebra Mussel, Dreissena polymorpha: A Resource for Invasive Species Research.</title>
        <authorList>
            <person name="McCartney M.A."/>
            <person name="Auch B."/>
            <person name="Kono T."/>
            <person name="Mallez S."/>
            <person name="Zhang Y."/>
            <person name="Obille A."/>
            <person name="Becker A."/>
            <person name="Abrahante J.E."/>
            <person name="Garbe J."/>
            <person name="Badalamenti J.P."/>
            <person name="Herman A."/>
            <person name="Mangelson H."/>
            <person name="Liachko I."/>
            <person name="Sullivan S."/>
            <person name="Sone E.D."/>
            <person name="Koren S."/>
            <person name="Silverstein K.A.T."/>
            <person name="Beckman K.B."/>
            <person name="Gohl D.M."/>
        </authorList>
    </citation>
    <scope>NUCLEOTIDE SEQUENCE</scope>
    <source>
        <strain evidence="2">Duluth1</strain>
        <tissue evidence="2">Whole animal</tissue>
    </source>
</reference>
<evidence type="ECO:0000259" key="1">
    <source>
        <dbReference type="Pfam" id="PF20478"/>
    </source>
</evidence>
<evidence type="ECO:0000313" key="3">
    <source>
        <dbReference type="Proteomes" id="UP000828390"/>
    </source>
</evidence>
<organism evidence="2 3">
    <name type="scientific">Dreissena polymorpha</name>
    <name type="common">Zebra mussel</name>
    <name type="synonym">Mytilus polymorpha</name>
    <dbReference type="NCBI Taxonomy" id="45954"/>
    <lineage>
        <taxon>Eukaryota</taxon>
        <taxon>Metazoa</taxon>
        <taxon>Spiralia</taxon>
        <taxon>Lophotrochozoa</taxon>
        <taxon>Mollusca</taxon>
        <taxon>Bivalvia</taxon>
        <taxon>Autobranchia</taxon>
        <taxon>Heteroconchia</taxon>
        <taxon>Euheterodonta</taxon>
        <taxon>Imparidentia</taxon>
        <taxon>Neoheterodontei</taxon>
        <taxon>Myida</taxon>
        <taxon>Dreissenoidea</taxon>
        <taxon>Dreissenidae</taxon>
        <taxon>Dreissena</taxon>
    </lineage>
</organism>
<feature type="domain" description="P2X purinoreceptor 7 intracellular" evidence="1">
    <location>
        <begin position="36"/>
        <end position="62"/>
    </location>
</feature>
<dbReference type="Proteomes" id="UP000828390">
    <property type="component" value="Unassembled WGS sequence"/>
</dbReference>
<name>A0A9D4HMU5_DREPO</name>
<sequence length="79" mass="8997">MLDVLQKAVTNYPSLMFDIMRPAQRQPGGFHPGPGPVPDWCVCGRCREMPTEREKVCCERENCDSSLPIISYFFKSSRS</sequence>
<proteinExistence type="predicted"/>
<dbReference type="AlphaFoldDB" id="A0A9D4HMU5"/>
<protein>
    <recommendedName>
        <fullName evidence="1">P2X purinoreceptor 7 intracellular domain-containing protein</fullName>
    </recommendedName>
</protein>
<dbReference type="InterPro" id="IPR046815">
    <property type="entry name" value="P2RX7_C"/>
</dbReference>